<name>A0A833T5A4_PHYIN</name>
<dbReference type="Proteomes" id="UP000704712">
    <property type="component" value="Unassembled WGS sequence"/>
</dbReference>
<gene>
    <name evidence="1" type="ORF">GN244_ATG10914</name>
    <name evidence="2" type="ORF">GN958_ATG08246</name>
</gene>
<proteinExistence type="predicted"/>
<dbReference type="EMBL" id="JAACNO010001173">
    <property type="protein sequence ID" value="KAF4142586.1"/>
    <property type="molecule type" value="Genomic_DNA"/>
</dbReference>
<dbReference type="Proteomes" id="UP000602510">
    <property type="component" value="Unassembled WGS sequence"/>
</dbReference>
<evidence type="ECO:0000313" key="3">
    <source>
        <dbReference type="Proteomes" id="UP000602510"/>
    </source>
</evidence>
<reference evidence="1" key="1">
    <citation type="submission" date="2020-04" db="EMBL/GenBank/DDBJ databases">
        <title>Hybrid Assembly of Korean Phytophthora infestans isolates.</title>
        <authorList>
            <person name="Prokchorchik M."/>
            <person name="Lee Y."/>
            <person name="Seo J."/>
            <person name="Cho J.-H."/>
            <person name="Park Y.-E."/>
            <person name="Jang D.-C."/>
            <person name="Im J.-S."/>
            <person name="Choi J.-G."/>
            <person name="Park H.-J."/>
            <person name="Lee G.-B."/>
            <person name="Lee Y.-G."/>
            <person name="Hong S.-Y."/>
            <person name="Cho K."/>
            <person name="Sohn K.H."/>
        </authorList>
    </citation>
    <scope>NUCLEOTIDE SEQUENCE</scope>
    <source>
        <strain evidence="1">KR_1_A1</strain>
        <strain evidence="2">KR_2_A2</strain>
    </source>
</reference>
<sequence length="157" mass="18318">MQTLLNFFSILPAPEWALEGVEKLHKSIEMCVEAVPVARFLSGFKQNLTGAARLRAERCWDQLASPTVPDGYSYSSDTRPVFTWVPTPYRHEGNRQERWRIVQVQDTENCFLIQNMAFGEYLYATFRGRPDREQSMVSLCRQDYRFDDDEKEMFTGS</sequence>
<dbReference type="AlphaFoldDB" id="A0A833T5A4"/>
<protein>
    <submittedName>
        <fullName evidence="1">Uncharacterized protein</fullName>
    </submittedName>
</protein>
<accession>A0A833T5A4</accession>
<organism evidence="1 3">
    <name type="scientific">Phytophthora infestans</name>
    <name type="common">Potato late blight agent</name>
    <name type="synonym">Botrytis infestans</name>
    <dbReference type="NCBI Taxonomy" id="4787"/>
    <lineage>
        <taxon>Eukaryota</taxon>
        <taxon>Sar</taxon>
        <taxon>Stramenopiles</taxon>
        <taxon>Oomycota</taxon>
        <taxon>Peronosporomycetes</taxon>
        <taxon>Peronosporales</taxon>
        <taxon>Peronosporaceae</taxon>
        <taxon>Phytophthora</taxon>
    </lineage>
</organism>
<evidence type="ECO:0000313" key="1">
    <source>
        <dbReference type="EMBL" id="KAF4037064.1"/>
    </source>
</evidence>
<evidence type="ECO:0000313" key="2">
    <source>
        <dbReference type="EMBL" id="KAF4142586.1"/>
    </source>
</evidence>
<comment type="caution">
    <text evidence="1">The sequence shown here is derived from an EMBL/GenBank/DDBJ whole genome shotgun (WGS) entry which is preliminary data.</text>
</comment>
<keyword evidence="3" id="KW-1185">Reference proteome</keyword>
<dbReference type="EMBL" id="WSZM01000252">
    <property type="protein sequence ID" value="KAF4037064.1"/>
    <property type="molecule type" value="Genomic_DNA"/>
</dbReference>